<dbReference type="PANTHER" id="PTHR33112">
    <property type="entry name" value="DOMAIN PROTEIN, PUTATIVE-RELATED"/>
    <property type="match status" value="1"/>
</dbReference>
<dbReference type="Pfam" id="PF06985">
    <property type="entry name" value="HET"/>
    <property type="match status" value="1"/>
</dbReference>
<name>A0A1G4AZ27_9PEZI</name>
<dbReference type="AlphaFoldDB" id="A0A1G4AZ27"/>
<evidence type="ECO:0000313" key="2">
    <source>
        <dbReference type="EMBL" id="OHE94292.1"/>
    </source>
</evidence>
<dbReference type="PANTHER" id="PTHR33112:SF16">
    <property type="entry name" value="HETEROKARYON INCOMPATIBILITY DOMAIN-CONTAINING PROTEIN"/>
    <property type="match status" value="1"/>
</dbReference>
<keyword evidence="3" id="KW-1185">Reference proteome</keyword>
<accession>A0A1G4AZ27</accession>
<dbReference type="STRING" id="1209926.A0A1G4AZ27"/>
<evidence type="ECO:0000259" key="1">
    <source>
        <dbReference type="Pfam" id="PF06985"/>
    </source>
</evidence>
<dbReference type="EMBL" id="MJBS01000103">
    <property type="protein sequence ID" value="OHE94292.1"/>
    <property type="molecule type" value="Genomic_DNA"/>
</dbReference>
<dbReference type="Proteomes" id="UP000176998">
    <property type="component" value="Unassembled WGS sequence"/>
</dbReference>
<gene>
    <name evidence="2" type="ORF">CORC01_10452</name>
</gene>
<feature type="domain" description="Heterokaryon incompatibility" evidence="1">
    <location>
        <begin position="236"/>
        <end position="401"/>
    </location>
</feature>
<evidence type="ECO:0000313" key="3">
    <source>
        <dbReference type="Proteomes" id="UP000176998"/>
    </source>
</evidence>
<dbReference type="GeneID" id="34563590"/>
<dbReference type="OrthoDB" id="4799382at2759"/>
<proteinExistence type="predicted"/>
<protein>
    <recommendedName>
        <fullName evidence="1">Heterokaryon incompatibility domain-containing protein</fullName>
    </recommendedName>
</protein>
<sequence>MDLEQSQESESPDNANFCKGCSVVVFDDSADEFYEDTNWNNEPTLRHSREGDKIFYLEPVRYWKDTLPDLPRMAESSRAGCRMCGFIREALVQRDISYEGQIYVRGGYLYGEKVDLREVSDMDTSLAFWRCEVYAVERGTVVAVLNFDIETSNDDLLQWLRLDMKRAPEPLDPENIEWLKSELRSCEDQCSHPKPASPFLPTRLIDIGQSEEDVPRLVVIEDMLNSHIGTINDVEYAALSYCWGTEEDALQQVKTTKDIMSTYCQGMPLSSLSPVVRDTVKVCRAFDIRYLWVDALCIIQGDKADWYRESQMMGQVYYSCSMAICPISSRSCLEGFLGARSQGLHVNFQSSRHKHIRGTYTIVLSSTDVDEKRMRRSHPNPSLHVDLARSQWNQRGWTFQERMLSPRLIIFGSSMSHFVCEKRTKCETGYSTSFTMWGKLRSTLDEAFGAGFDGMECSAKSMHEMYSQWTSVKTVHSKIWTYREDIFAGISGLAQGFAAITGDTYLAGLWKNDLHHQLLWYIFRPLSDDLASLVNSMHHADPYIAPSWSWASRQEYLEDFPSRNFAMLSTTETAASAARKKGKSFSKVVTKPSHVRPEFSLIDYRMDVQGSNPFGPLSGGFLQFQGRMCRFPSDVKREALHIRSDRRSSYGKFSGGIGVCMLDWGVDEASVQRPETMRLFLVSSCCSATSNWRNLKYLADCDDVDFDDWMPSDAEVGGTSFPNGYESIETCRYCADPTHKRNGWGLVIHPTEESGSYVRVGMFVFFAHKGGMDLLEKEAEKIILV</sequence>
<organism evidence="2 3">
    <name type="scientific">Colletotrichum orchidophilum</name>
    <dbReference type="NCBI Taxonomy" id="1209926"/>
    <lineage>
        <taxon>Eukaryota</taxon>
        <taxon>Fungi</taxon>
        <taxon>Dikarya</taxon>
        <taxon>Ascomycota</taxon>
        <taxon>Pezizomycotina</taxon>
        <taxon>Sordariomycetes</taxon>
        <taxon>Hypocreomycetidae</taxon>
        <taxon>Glomerellales</taxon>
        <taxon>Glomerellaceae</taxon>
        <taxon>Colletotrichum</taxon>
    </lineage>
</organism>
<comment type="caution">
    <text evidence="2">The sequence shown here is derived from an EMBL/GenBank/DDBJ whole genome shotgun (WGS) entry which is preliminary data.</text>
</comment>
<dbReference type="RefSeq" id="XP_022471455.1">
    <property type="nucleotide sequence ID" value="XM_022622080.1"/>
</dbReference>
<dbReference type="InterPro" id="IPR010730">
    <property type="entry name" value="HET"/>
</dbReference>
<reference evidence="2 3" key="1">
    <citation type="submission" date="2016-09" db="EMBL/GenBank/DDBJ databases">
        <authorList>
            <person name="Capua I."/>
            <person name="De Benedictis P."/>
            <person name="Joannis T."/>
            <person name="Lombin L.H."/>
            <person name="Cattoli G."/>
        </authorList>
    </citation>
    <scope>NUCLEOTIDE SEQUENCE [LARGE SCALE GENOMIC DNA]</scope>
    <source>
        <strain evidence="2 3">IMI 309357</strain>
    </source>
</reference>